<evidence type="ECO:0000313" key="1">
    <source>
        <dbReference type="EMBL" id="GFP20291.1"/>
    </source>
</evidence>
<sequence length="78" mass="8902">LRVAERFGIKDRGVLRRGKSADIVLFNRETIQDNTTIKDTGKKPDGIEYVFNNGVMIVKNGNYVVGKKPGRVIRREKR</sequence>
<gene>
    <name evidence="1" type="ORF">HKBW3S03_01793</name>
</gene>
<dbReference type="AlphaFoldDB" id="A0A6V8NLQ6"/>
<dbReference type="SUPFAM" id="SSF51338">
    <property type="entry name" value="Composite domain of metallo-dependent hydrolases"/>
    <property type="match status" value="1"/>
</dbReference>
<comment type="caution">
    <text evidence="1">The sequence shown here is derived from an EMBL/GenBank/DDBJ whole genome shotgun (WGS) entry which is preliminary data.</text>
</comment>
<protein>
    <submittedName>
        <fullName evidence="1">N-acyl-D-amino-acid deacylase</fullName>
    </submittedName>
</protein>
<dbReference type="GO" id="GO:0016810">
    <property type="term" value="F:hydrolase activity, acting on carbon-nitrogen (but not peptide) bonds"/>
    <property type="evidence" value="ECO:0007669"/>
    <property type="project" value="InterPro"/>
</dbReference>
<organism evidence="1 2">
    <name type="scientific">Candidatus Hakubella thermalkaliphila</name>
    <dbReference type="NCBI Taxonomy" id="2754717"/>
    <lineage>
        <taxon>Bacteria</taxon>
        <taxon>Bacillati</taxon>
        <taxon>Actinomycetota</taxon>
        <taxon>Actinomycetota incertae sedis</taxon>
        <taxon>Candidatus Hakubellales</taxon>
        <taxon>Candidatus Hakubellaceae</taxon>
        <taxon>Candidatus Hakubella</taxon>
    </lineage>
</organism>
<proteinExistence type="predicted"/>
<accession>A0A6V8NLQ6</accession>
<evidence type="ECO:0000313" key="2">
    <source>
        <dbReference type="Proteomes" id="UP000574717"/>
    </source>
</evidence>
<dbReference type="EMBL" id="BLRU01000345">
    <property type="protein sequence ID" value="GFP20291.1"/>
    <property type="molecule type" value="Genomic_DNA"/>
</dbReference>
<dbReference type="Proteomes" id="UP000574717">
    <property type="component" value="Unassembled WGS sequence"/>
</dbReference>
<feature type="non-terminal residue" evidence="1">
    <location>
        <position position="1"/>
    </location>
</feature>
<dbReference type="InterPro" id="IPR011059">
    <property type="entry name" value="Metal-dep_hydrolase_composite"/>
</dbReference>
<name>A0A6V8NLQ6_9ACTN</name>
<dbReference type="Gene3D" id="2.30.40.10">
    <property type="entry name" value="Urease, subunit C, domain 1"/>
    <property type="match status" value="1"/>
</dbReference>
<reference evidence="1 2" key="1">
    <citation type="journal article" date="2020" name="Front. Microbiol.">
        <title>Single-cell genomics of novel Actinobacteria with the Wood-Ljungdahl pathway discovered in a serpentinizing system.</title>
        <authorList>
            <person name="Merino N."/>
            <person name="Kawai M."/>
            <person name="Boyd E.S."/>
            <person name="Colman D.R."/>
            <person name="McGlynn S.E."/>
            <person name="Nealson K.H."/>
            <person name="Kurokawa K."/>
            <person name="Hongoh Y."/>
        </authorList>
    </citation>
    <scope>NUCLEOTIDE SEQUENCE [LARGE SCALE GENOMIC DNA]</scope>
    <source>
        <strain evidence="1 2">S03</strain>
    </source>
</reference>